<protein>
    <submittedName>
        <fullName evidence="1">Uncharacterized protein</fullName>
    </submittedName>
</protein>
<sequence length="353" mass="40744">MQNFHPNYIRLLVFDLESLTVNFDQDAWDNFRQFLRVIDDRDFETLLISESVEASEWDSYAKLSVLQSTTENALQNNPSLSAADVFWFSEQPELQKKISQLTTNFAGSNGRTTQNGGLQYQHLYDMLQIFHPSKITAADLSATLVKLKQDSPQVPLMLGIGGPEECGHSFFVGELIDALEDQELLASSLDLSQVLGTEFQKQTTSIDKPASTLWRSEEIRDWVIEEVLRPFSQGQQVYFENSPVIIQDYELSTFPYFLVPEMILLVWGTTVFLPEFENLIDLRILLELSPKTAAARMFALDERENFDQSFVDTYLQKEGKFYADYLAQYKVQNQIDYRINFENFNAFRMKENS</sequence>
<reference evidence="1" key="1">
    <citation type="submission" date="2018-05" db="EMBL/GenBank/DDBJ databases">
        <authorList>
            <person name="Lanie J.A."/>
            <person name="Ng W.-L."/>
            <person name="Kazmierczak K.M."/>
            <person name="Andrzejewski T.M."/>
            <person name="Davidsen T.M."/>
            <person name="Wayne K.J."/>
            <person name="Tettelin H."/>
            <person name="Glass J.I."/>
            <person name="Rusch D."/>
            <person name="Podicherti R."/>
            <person name="Tsui H.-C.T."/>
            <person name="Winkler M.E."/>
        </authorList>
    </citation>
    <scope>NUCLEOTIDE SEQUENCE</scope>
</reference>
<dbReference type="InterPro" id="IPR027417">
    <property type="entry name" value="P-loop_NTPase"/>
</dbReference>
<dbReference type="Gene3D" id="3.40.50.300">
    <property type="entry name" value="P-loop containing nucleotide triphosphate hydrolases"/>
    <property type="match status" value="1"/>
</dbReference>
<accession>A0A381SNC9</accession>
<dbReference type="EMBL" id="UINC01003266">
    <property type="protein sequence ID" value="SVA04808.1"/>
    <property type="molecule type" value="Genomic_DNA"/>
</dbReference>
<dbReference type="AlphaFoldDB" id="A0A381SNC9"/>
<gene>
    <name evidence="1" type="ORF">METZ01_LOCUS57662</name>
</gene>
<organism evidence="1">
    <name type="scientific">marine metagenome</name>
    <dbReference type="NCBI Taxonomy" id="408172"/>
    <lineage>
        <taxon>unclassified sequences</taxon>
        <taxon>metagenomes</taxon>
        <taxon>ecological metagenomes</taxon>
    </lineage>
</organism>
<proteinExistence type="predicted"/>
<name>A0A381SNC9_9ZZZZ</name>
<evidence type="ECO:0000313" key="1">
    <source>
        <dbReference type="EMBL" id="SVA04808.1"/>
    </source>
</evidence>